<keyword evidence="4" id="KW-1185">Reference proteome</keyword>
<dbReference type="GO" id="GO:0005509">
    <property type="term" value="F:calcium ion binding"/>
    <property type="evidence" value="ECO:0007669"/>
    <property type="project" value="InterPro"/>
</dbReference>
<dbReference type="PROSITE" id="PS00330">
    <property type="entry name" value="HEMOLYSIN_CALCIUM"/>
    <property type="match status" value="2"/>
</dbReference>
<evidence type="ECO:0000256" key="1">
    <source>
        <dbReference type="ARBA" id="ARBA00004613"/>
    </source>
</evidence>
<dbReference type="InterPro" id="IPR018511">
    <property type="entry name" value="Hemolysin-typ_Ca-bd_CS"/>
</dbReference>
<dbReference type="EMBL" id="JAABNR010000003">
    <property type="protein sequence ID" value="NBZ86764.1"/>
    <property type="molecule type" value="Genomic_DNA"/>
</dbReference>
<dbReference type="PANTHER" id="PTHR38340">
    <property type="entry name" value="S-LAYER PROTEIN"/>
    <property type="match status" value="1"/>
</dbReference>
<keyword evidence="2" id="KW-0964">Secreted</keyword>
<protein>
    <submittedName>
        <fullName evidence="3">Uncharacterized protein</fullName>
    </submittedName>
</protein>
<evidence type="ECO:0000313" key="3">
    <source>
        <dbReference type="EMBL" id="NBZ86764.1"/>
    </source>
</evidence>
<name>A0AAE5BUG5_9RHOB</name>
<dbReference type="NCBIfam" id="TIGR01965">
    <property type="entry name" value="VCBS_repeat"/>
    <property type="match status" value="1"/>
</dbReference>
<dbReference type="GO" id="GO:0005576">
    <property type="term" value="C:extracellular region"/>
    <property type="evidence" value="ECO:0007669"/>
    <property type="project" value="UniProtKB-SubCell"/>
</dbReference>
<dbReference type="Proteomes" id="UP001193501">
    <property type="component" value="Unassembled WGS sequence"/>
</dbReference>
<dbReference type="InterPro" id="IPR013783">
    <property type="entry name" value="Ig-like_fold"/>
</dbReference>
<comment type="subcellular location">
    <subcellularLocation>
        <location evidence="1">Secreted</location>
    </subcellularLocation>
</comment>
<dbReference type="AlphaFoldDB" id="A0AAE5BUG5"/>
<dbReference type="InterPro" id="IPR050557">
    <property type="entry name" value="RTX_toxin/Mannuronan_C5-epim"/>
</dbReference>
<dbReference type="InterPro" id="IPR011049">
    <property type="entry name" value="Serralysin-like_metalloprot_C"/>
</dbReference>
<dbReference type="PRINTS" id="PR00313">
    <property type="entry name" value="CABNDNGRPT"/>
</dbReference>
<sequence>MNIGDFPSGPIYFLGTNGADTLTGTTSGDVLMGFGGNDMLSGGDGADTIDGGSGTNRIDGGAGNDLIVIDRTATNGAMLTPATGIVGGDGYDTVSFAGTMAEFHVVNTVGFGITVTDLVGAARTIATGVEHLKFTDGDIWLVDPNLNAPVVSGVVTASTIEDGLPVSVDLLALASDPDPISALFVTGLGALPPGVTVSGSVLTLDPAAFQYLGQGVTEVVTLAYQVSDGLHVTDAFAQVTVTGENDAAQFLGLAGTVGEEGGMASGAVVVTDIDAGEAVLATQGVFAGAFGVFAVTGGAWSYQVDADALPVQGMSTGQVLIDSLDLASVDGTTAALSVSITGVTDPLVLGGLGADRINGRGLAERIYAAEGADTVLGNGGADTIDGGAGADRVLGGDGADRIIWDAADGLADGESGYDTLVIKSAATVTLSALDQVAGDAGRTRGFEAVDASLSLGSVSLTGSEGANRLTGGYADDLLAGGRGADVLTGGLGADRFLFASRGGVDHVTDFTLGEDHLVFSAQAQAQVTWTEVGADTRVEIAGTVVILDNLHGLTIQDFIFG</sequence>
<accession>A0AAE5BUG5</accession>
<dbReference type="SUPFAM" id="SSF51120">
    <property type="entry name" value="beta-Roll"/>
    <property type="match status" value="3"/>
</dbReference>
<evidence type="ECO:0000313" key="4">
    <source>
        <dbReference type="Proteomes" id="UP001193501"/>
    </source>
</evidence>
<dbReference type="InterPro" id="IPR001343">
    <property type="entry name" value="Hemolysn_Ca-bd"/>
</dbReference>
<dbReference type="RefSeq" id="WP_168773579.1">
    <property type="nucleotide sequence ID" value="NZ_JAABNR010000003.1"/>
</dbReference>
<dbReference type="InterPro" id="IPR010221">
    <property type="entry name" value="VCBS_dom"/>
</dbReference>
<reference evidence="3" key="1">
    <citation type="submission" date="2020-01" db="EMBL/GenBank/DDBJ databases">
        <authorList>
            <person name="Chen W.-M."/>
        </authorList>
    </citation>
    <scope>NUCLEOTIDE SEQUENCE</scope>
    <source>
        <strain evidence="3">CYK-10</strain>
    </source>
</reference>
<evidence type="ECO:0000256" key="2">
    <source>
        <dbReference type="ARBA" id="ARBA00022525"/>
    </source>
</evidence>
<dbReference type="PANTHER" id="PTHR38340:SF1">
    <property type="entry name" value="S-LAYER PROTEIN"/>
    <property type="match status" value="1"/>
</dbReference>
<comment type="caution">
    <text evidence="3">The sequence shown here is derived from an EMBL/GenBank/DDBJ whole genome shotgun (WGS) entry which is preliminary data.</text>
</comment>
<proteinExistence type="predicted"/>
<dbReference type="Pfam" id="PF00353">
    <property type="entry name" value="HemolysinCabind"/>
    <property type="match status" value="3"/>
</dbReference>
<organism evidence="3 4">
    <name type="scientific">Stagnihabitans tardus</name>
    <dbReference type="NCBI Taxonomy" id="2699202"/>
    <lineage>
        <taxon>Bacteria</taxon>
        <taxon>Pseudomonadati</taxon>
        <taxon>Pseudomonadota</taxon>
        <taxon>Alphaproteobacteria</taxon>
        <taxon>Rhodobacterales</taxon>
        <taxon>Paracoccaceae</taxon>
        <taxon>Stagnihabitans</taxon>
    </lineage>
</organism>
<dbReference type="Gene3D" id="2.60.40.10">
    <property type="entry name" value="Immunoglobulins"/>
    <property type="match status" value="1"/>
</dbReference>
<gene>
    <name evidence="3" type="ORF">GV832_04160</name>
</gene>
<dbReference type="Gene3D" id="2.150.10.10">
    <property type="entry name" value="Serralysin-like metalloprotease, C-terminal"/>
    <property type="match status" value="3"/>
</dbReference>